<dbReference type="InterPro" id="IPR046357">
    <property type="entry name" value="PPIase_dom_sf"/>
</dbReference>
<name>A0AAE3KUN2_9BACT</name>
<dbReference type="PROSITE" id="PS51257">
    <property type="entry name" value="PROKAR_LIPOPROTEIN"/>
    <property type="match status" value="1"/>
</dbReference>
<evidence type="ECO:0000313" key="7">
    <source>
        <dbReference type="EMBL" id="MCP9765742.1"/>
    </source>
</evidence>
<dbReference type="Gene3D" id="3.10.50.40">
    <property type="match status" value="2"/>
</dbReference>
<dbReference type="GO" id="GO:0003755">
    <property type="term" value="F:peptidyl-prolyl cis-trans isomerase activity"/>
    <property type="evidence" value="ECO:0007669"/>
    <property type="project" value="UniProtKB-UniRule"/>
</dbReference>
<feature type="domain" description="PPIase FKBP-type" evidence="6">
    <location>
        <begin position="204"/>
        <end position="259"/>
    </location>
</feature>
<dbReference type="EC" id="5.2.1.8" evidence="4"/>
<feature type="signal peptide" evidence="5">
    <location>
        <begin position="1"/>
        <end position="18"/>
    </location>
</feature>
<evidence type="ECO:0000256" key="3">
    <source>
        <dbReference type="PROSITE-ProRule" id="PRU00277"/>
    </source>
</evidence>
<evidence type="ECO:0000259" key="6">
    <source>
        <dbReference type="PROSITE" id="PS50059"/>
    </source>
</evidence>
<dbReference type="SUPFAM" id="SSF54534">
    <property type="entry name" value="FKBP-like"/>
    <property type="match status" value="2"/>
</dbReference>
<protein>
    <recommendedName>
        <fullName evidence="4">Peptidyl-prolyl cis-trans isomerase</fullName>
        <ecNumber evidence="4">5.2.1.8</ecNumber>
    </recommendedName>
</protein>
<evidence type="ECO:0000256" key="5">
    <source>
        <dbReference type="SAM" id="SignalP"/>
    </source>
</evidence>
<evidence type="ECO:0000256" key="4">
    <source>
        <dbReference type="RuleBase" id="RU003915"/>
    </source>
</evidence>
<dbReference type="Proteomes" id="UP001204144">
    <property type="component" value="Unassembled WGS sequence"/>
</dbReference>
<dbReference type="EMBL" id="RJUF01000192">
    <property type="protein sequence ID" value="MCP9765742.1"/>
    <property type="molecule type" value="Genomic_DNA"/>
</dbReference>
<dbReference type="Pfam" id="PF00254">
    <property type="entry name" value="FKBP_C"/>
    <property type="match status" value="2"/>
</dbReference>
<reference evidence="7 8" key="1">
    <citation type="submission" date="2018-11" db="EMBL/GenBank/DDBJ databases">
        <title>Novel bacteria species description.</title>
        <authorList>
            <person name="Han J.-H."/>
        </authorList>
    </citation>
    <scope>NUCLEOTIDE SEQUENCE [LARGE SCALE GENOMIC DNA]</scope>
    <source>
        <strain evidence="7 8">KCTC23259</strain>
    </source>
</reference>
<evidence type="ECO:0000256" key="1">
    <source>
        <dbReference type="ARBA" id="ARBA00000971"/>
    </source>
</evidence>
<keyword evidence="3 4" id="KW-0413">Isomerase</keyword>
<organism evidence="7 8">
    <name type="scientific">Lacihabitans soyangensis</name>
    <dbReference type="NCBI Taxonomy" id="869394"/>
    <lineage>
        <taxon>Bacteria</taxon>
        <taxon>Pseudomonadati</taxon>
        <taxon>Bacteroidota</taxon>
        <taxon>Cytophagia</taxon>
        <taxon>Cytophagales</taxon>
        <taxon>Leadbetterellaceae</taxon>
        <taxon>Lacihabitans</taxon>
    </lineage>
</organism>
<comment type="catalytic activity">
    <reaction evidence="1 3 4">
        <text>[protein]-peptidylproline (omega=180) = [protein]-peptidylproline (omega=0)</text>
        <dbReference type="Rhea" id="RHEA:16237"/>
        <dbReference type="Rhea" id="RHEA-COMP:10747"/>
        <dbReference type="Rhea" id="RHEA-COMP:10748"/>
        <dbReference type="ChEBI" id="CHEBI:83833"/>
        <dbReference type="ChEBI" id="CHEBI:83834"/>
        <dbReference type="EC" id="5.2.1.8"/>
    </reaction>
</comment>
<feature type="domain" description="PPIase FKBP-type" evidence="6">
    <location>
        <begin position="76"/>
        <end position="162"/>
    </location>
</feature>
<evidence type="ECO:0000313" key="8">
    <source>
        <dbReference type="Proteomes" id="UP001204144"/>
    </source>
</evidence>
<feature type="chain" id="PRO_5041970217" description="Peptidyl-prolyl cis-trans isomerase" evidence="5">
    <location>
        <begin position="19"/>
        <end position="259"/>
    </location>
</feature>
<dbReference type="InterPro" id="IPR001179">
    <property type="entry name" value="PPIase_FKBP_dom"/>
</dbReference>
<dbReference type="AlphaFoldDB" id="A0AAE3KUN2"/>
<keyword evidence="2 3" id="KW-0697">Rotamase</keyword>
<gene>
    <name evidence="7" type="ORF">EGI31_22635</name>
</gene>
<proteinExistence type="inferred from homology"/>
<comment type="similarity">
    <text evidence="4">Belongs to the FKBP-type PPIase family.</text>
</comment>
<comment type="caution">
    <text evidence="7">The sequence shown here is derived from an EMBL/GenBank/DDBJ whole genome shotgun (WGS) entry which is preliminary data.</text>
</comment>
<keyword evidence="5" id="KW-0732">Signal</keyword>
<evidence type="ECO:0000256" key="2">
    <source>
        <dbReference type="ARBA" id="ARBA00023110"/>
    </source>
</evidence>
<accession>A0AAE3KUN2</accession>
<keyword evidence="8" id="KW-1185">Reference proteome</keyword>
<sequence length="259" mass="28529">MFLLKRFAVLIVSSVLLSSCLGKYVETDLDVLAKNEELKMVEYGQTNSLTLTKNASTGIYYNISKTNSAGLAVSSAYDLHVAYSLKTIEGKEIVKKTAADSAMFNFYTTQAFDGFKYALLLLKEGEKGTFLIPSYQAYYENPPAGIEKYAVIVAEIELIDLLSEDDKINNYVKKKGLTVTEKTSSGLRFIRTNAKTTNDSLKTGDNVTVKYNGMFLNETSFDSGTFGVVIGSSSAIAGFTEGFQNLEKVKRLELFSLLL</sequence>
<dbReference type="PROSITE" id="PS50059">
    <property type="entry name" value="FKBP_PPIASE"/>
    <property type="match status" value="2"/>
</dbReference>